<sequence length="161" mass="18257">MLSNYVVSDSLLHRDNVRLSLAHEQHIRRGRLLRITTVGQRWAGPTRSTPSTSLARPPCLPPSLATFCRRTIPPLERHDNIEAPNSSTHAAQHLTAIRFIVTNVPSPSPLINTSSRERERERERSPSSISRRSVSERLQQLKVQVFPVHLLPVPVREWICG</sequence>
<evidence type="ECO:0000313" key="2">
    <source>
        <dbReference type="EMBL" id="PTQ33168.1"/>
    </source>
</evidence>
<reference evidence="3" key="1">
    <citation type="journal article" date="2017" name="Cell">
        <title>Insights into land plant evolution garnered from the Marchantia polymorpha genome.</title>
        <authorList>
            <person name="Bowman J.L."/>
            <person name="Kohchi T."/>
            <person name="Yamato K.T."/>
            <person name="Jenkins J."/>
            <person name="Shu S."/>
            <person name="Ishizaki K."/>
            <person name="Yamaoka S."/>
            <person name="Nishihama R."/>
            <person name="Nakamura Y."/>
            <person name="Berger F."/>
            <person name="Adam C."/>
            <person name="Aki S.S."/>
            <person name="Althoff F."/>
            <person name="Araki T."/>
            <person name="Arteaga-Vazquez M.A."/>
            <person name="Balasubrmanian S."/>
            <person name="Barry K."/>
            <person name="Bauer D."/>
            <person name="Boehm C.R."/>
            <person name="Briginshaw L."/>
            <person name="Caballero-Perez J."/>
            <person name="Catarino B."/>
            <person name="Chen F."/>
            <person name="Chiyoda S."/>
            <person name="Chovatia M."/>
            <person name="Davies K.M."/>
            <person name="Delmans M."/>
            <person name="Demura T."/>
            <person name="Dierschke T."/>
            <person name="Dolan L."/>
            <person name="Dorantes-Acosta A.E."/>
            <person name="Eklund D.M."/>
            <person name="Florent S.N."/>
            <person name="Flores-Sandoval E."/>
            <person name="Fujiyama A."/>
            <person name="Fukuzawa H."/>
            <person name="Galik B."/>
            <person name="Grimanelli D."/>
            <person name="Grimwood J."/>
            <person name="Grossniklaus U."/>
            <person name="Hamada T."/>
            <person name="Haseloff J."/>
            <person name="Hetherington A.J."/>
            <person name="Higo A."/>
            <person name="Hirakawa Y."/>
            <person name="Hundley H.N."/>
            <person name="Ikeda Y."/>
            <person name="Inoue K."/>
            <person name="Inoue S.I."/>
            <person name="Ishida S."/>
            <person name="Jia Q."/>
            <person name="Kakita M."/>
            <person name="Kanazawa T."/>
            <person name="Kawai Y."/>
            <person name="Kawashima T."/>
            <person name="Kennedy M."/>
            <person name="Kinose K."/>
            <person name="Kinoshita T."/>
            <person name="Kohara Y."/>
            <person name="Koide E."/>
            <person name="Komatsu K."/>
            <person name="Kopischke S."/>
            <person name="Kubo M."/>
            <person name="Kyozuka J."/>
            <person name="Lagercrantz U."/>
            <person name="Lin S.S."/>
            <person name="Lindquist E."/>
            <person name="Lipzen A.M."/>
            <person name="Lu C.W."/>
            <person name="De Luna E."/>
            <person name="Martienssen R.A."/>
            <person name="Minamino N."/>
            <person name="Mizutani M."/>
            <person name="Mizutani M."/>
            <person name="Mochizuki N."/>
            <person name="Monte I."/>
            <person name="Mosher R."/>
            <person name="Nagasaki H."/>
            <person name="Nakagami H."/>
            <person name="Naramoto S."/>
            <person name="Nishitani K."/>
            <person name="Ohtani M."/>
            <person name="Okamoto T."/>
            <person name="Okumura M."/>
            <person name="Phillips J."/>
            <person name="Pollak B."/>
            <person name="Reinders A."/>
            <person name="Rovekamp M."/>
            <person name="Sano R."/>
            <person name="Sawa S."/>
            <person name="Schmid M.W."/>
            <person name="Shirakawa M."/>
            <person name="Solano R."/>
            <person name="Spunde A."/>
            <person name="Suetsugu N."/>
            <person name="Sugano S."/>
            <person name="Sugiyama A."/>
            <person name="Sun R."/>
            <person name="Suzuki Y."/>
            <person name="Takenaka M."/>
            <person name="Takezawa D."/>
            <person name="Tomogane H."/>
            <person name="Tsuzuki M."/>
            <person name="Ueda T."/>
            <person name="Umeda M."/>
            <person name="Ward J.M."/>
            <person name="Watanabe Y."/>
            <person name="Yazaki K."/>
            <person name="Yokoyama R."/>
            <person name="Yoshitake Y."/>
            <person name="Yotsui I."/>
            <person name="Zachgo S."/>
            <person name="Schmutz J."/>
        </authorList>
    </citation>
    <scope>NUCLEOTIDE SEQUENCE [LARGE SCALE GENOMIC DNA]</scope>
    <source>
        <strain evidence="3">Tak-1</strain>
    </source>
</reference>
<gene>
    <name evidence="2" type="ORF">MARPO_0091s0030</name>
</gene>
<protein>
    <submittedName>
        <fullName evidence="2">Uncharacterized protein</fullName>
    </submittedName>
</protein>
<keyword evidence="3" id="KW-1185">Reference proteome</keyword>
<feature type="compositionally biased region" description="Basic and acidic residues" evidence="1">
    <location>
        <begin position="115"/>
        <end position="125"/>
    </location>
</feature>
<dbReference type="Gramene" id="Mp6g21250.1">
    <property type="protein sequence ID" value="Mp6g21250.1.cds1"/>
    <property type="gene ID" value="Mp6g21250"/>
</dbReference>
<dbReference type="AlphaFoldDB" id="A0A2R6WH36"/>
<dbReference type="EMBL" id="KZ772763">
    <property type="protein sequence ID" value="PTQ33168.1"/>
    <property type="molecule type" value="Genomic_DNA"/>
</dbReference>
<accession>A0A2R6WH36</accession>
<dbReference type="Proteomes" id="UP000244005">
    <property type="component" value="Unassembled WGS sequence"/>
</dbReference>
<organism evidence="2 3">
    <name type="scientific">Marchantia polymorpha</name>
    <name type="common">Common liverwort</name>
    <name type="synonym">Marchantia aquatica</name>
    <dbReference type="NCBI Taxonomy" id="3197"/>
    <lineage>
        <taxon>Eukaryota</taxon>
        <taxon>Viridiplantae</taxon>
        <taxon>Streptophyta</taxon>
        <taxon>Embryophyta</taxon>
        <taxon>Marchantiophyta</taxon>
        <taxon>Marchantiopsida</taxon>
        <taxon>Marchantiidae</taxon>
        <taxon>Marchantiales</taxon>
        <taxon>Marchantiaceae</taxon>
        <taxon>Marchantia</taxon>
    </lineage>
</organism>
<evidence type="ECO:0000313" key="3">
    <source>
        <dbReference type="Proteomes" id="UP000244005"/>
    </source>
</evidence>
<evidence type="ECO:0000256" key="1">
    <source>
        <dbReference type="SAM" id="MobiDB-lite"/>
    </source>
</evidence>
<feature type="region of interest" description="Disordered" evidence="1">
    <location>
        <begin position="108"/>
        <end position="133"/>
    </location>
</feature>
<name>A0A2R6WH36_MARPO</name>
<proteinExistence type="predicted"/>